<organism evidence="2 3">
    <name type="scientific">Prorocentrum cordatum</name>
    <dbReference type="NCBI Taxonomy" id="2364126"/>
    <lineage>
        <taxon>Eukaryota</taxon>
        <taxon>Sar</taxon>
        <taxon>Alveolata</taxon>
        <taxon>Dinophyceae</taxon>
        <taxon>Prorocentrales</taxon>
        <taxon>Prorocentraceae</taxon>
        <taxon>Prorocentrum</taxon>
    </lineage>
</organism>
<comment type="caution">
    <text evidence="2">The sequence shown here is derived from an EMBL/GenBank/DDBJ whole genome shotgun (WGS) entry which is preliminary data.</text>
</comment>
<evidence type="ECO:0000256" key="1">
    <source>
        <dbReference type="SAM" id="MobiDB-lite"/>
    </source>
</evidence>
<feature type="region of interest" description="Disordered" evidence="1">
    <location>
        <begin position="27"/>
        <end position="51"/>
    </location>
</feature>
<dbReference type="Proteomes" id="UP001189429">
    <property type="component" value="Unassembled WGS sequence"/>
</dbReference>
<feature type="non-terminal residue" evidence="2">
    <location>
        <position position="1"/>
    </location>
</feature>
<keyword evidence="3" id="KW-1185">Reference proteome</keyword>
<evidence type="ECO:0000313" key="3">
    <source>
        <dbReference type="Proteomes" id="UP001189429"/>
    </source>
</evidence>
<sequence length="488" mass="52460">EAVMYANGVAISFLEAALDRRERALESHPGLLPPLPPGVTPQRLEGSARPPRGLGSDWLLSPRILRALEDLQLASLEALPCAQAGWAQGFALLCAQALRVVDSLAVLCQTSLKAAHATLGDLHAPAMAQLRRPTLRRLAQAEDKVRVEGGTRAARGGERVLQLAREFEDFEAVVGSLASTPERLDELMAESEPFRAHALEHLLRDQSLQPLFFRAIARFEVPDQIVEKLLAPYPELRWTLELRGLDGASPDAAWLGALGRVERKVAKTAQLEVHTAAKRDAFVALATIARAAATRDTPQEPALAEMACLGRLRRLRQRFAGEGPGEGLRPGPRRRLCPNGPPDSVEECVAGLAPCLGRALRALRSEGSEGQAVADCACLARLAEPLAELGGESLAGDLQRLWAEAAIADAGMWQEALMAPEGPQRDALLASTCFFRMLTWKGPVARAACREPPPSAELGALCGTLEELRPLAPALRLAEALAASHRTE</sequence>
<reference evidence="2" key="1">
    <citation type="submission" date="2023-10" db="EMBL/GenBank/DDBJ databases">
        <authorList>
            <person name="Chen Y."/>
            <person name="Shah S."/>
            <person name="Dougan E. K."/>
            <person name="Thang M."/>
            <person name="Chan C."/>
        </authorList>
    </citation>
    <scope>NUCLEOTIDE SEQUENCE [LARGE SCALE GENOMIC DNA]</scope>
</reference>
<proteinExistence type="predicted"/>
<gene>
    <name evidence="2" type="ORF">PCOR1329_LOCUS6705</name>
</gene>
<dbReference type="EMBL" id="CAUYUJ010001795">
    <property type="protein sequence ID" value="CAK0797694.1"/>
    <property type="molecule type" value="Genomic_DNA"/>
</dbReference>
<protein>
    <submittedName>
        <fullName evidence="2">Uncharacterized protein</fullName>
    </submittedName>
</protein>
<evidence type="ECO:0000313" key="2">
    <source>
        <dbReference type="EMBL" id="CAK0797694.1"/>
    </source>
</evidence>
<accession>A0ABN9Q084</accession>
<name>A0ABN9Q084_9DINO</name>